<reference evidence="1 2" key="1">
    <citation type="submission" date="2024-01" db="EMBL/GenBank/DDBJ databases">
        <title>The diversity of rhizobia nodulating Mimosa spp. in eleven states of Brazil covering several biomes is determined by host plant, location, and edaphic factors.</title>
        <authorList>
            <person name="Rouws L."/>
            <person name="Barauna A."/>
            <person name="Beukes C."/>
            <person name="De Faria S.M."/>
            <person name="Gross E."/>
            <person name="Dos Reis Junior F.B."/>
            <person name="Simon M."/>
            <person name="Maluk M."/>
            <person name="Odee D.W."/>
            <person name="Kenicer G."/>
            <person name="Young J.P.W."/>
            <person name="Reis V.M."/>
            <person name="Zilli J."/>
            <person name="James E.K."/>
        </authorList>
    </citation>
    <scope>NUCLEOTIDE SEQUENCE [LARGE SCALE GENOMIC DNA]</scope>
    <source>
        <strain evidence="1 2">JPY167</strain>
    </source>
</reference>
<evidence type="ECO:0000313" key="2">
    <source>
        <dbReference type="Proteomes" id="UP001489897"/>
    </source>
</evidence>
<accession>A0ABU9S3Z9</accession>
<dbReference type="InterPro" id="IPR009057">
    <property type="entry name" value="Homeodomain-like_sf"/>
</dbReference>
<proteinExistence type="predicted"/>
<organism evidence="1 2">
    <name type="scientific">Paraburkholderia ferrariae</name>
    <dbReference type="NCBI Taxonomy" id="386056"/>
    <lineage>
        <taxon>Bacteria</taxon>
        <taxon>Pseudomonadati</taxon>
        <taxon>Pseudomonadota</taxon>
        <taxon>Betaproteobacteria</taxon>
        <taxon>Burkholderiales</taxon>
        <taxon>Burkholderiaceae</taxon>
        <taxon>Paraburkholderia</taxon>
    </lineage>
</organism>
<sequence length="169" mass="18995">MKGRARRIHLRTTSENGCRNPRFTPGGLLPRPFHSICSVPEVTLRRFRLFYDRIHGVLEAIMGRKGIEVVVSELEREQLLSMSRSRSLPHSLVRRAKIVLMAADGHTSQEIAMQCEVTPPAITHLKKRFVAQGLAGLHDEARPGRPRTHDDEAVAELLARPSRRPTQAG</sequence>
<keyword evidence="2" id="KW-1185">Reference proteome</keyword>
<name>A0ABU9S3Z9_9BURK</name>
<comment type="caution">
    <text evidence="1">The sequence shown here is derived from an EMBL/GenBank/DDBJ whole genome shotgun (WGS) entry which is preliminary data.</text>
</comment>
<dbReference type="SUPFAM" id="SSF46689">
    <property type="entry name" value="Homeodomain-like"/>
    <property type="match status" value="1"/>
</dbReference>
<evidence type="ECO:0000313" key="1">
    <source>
        <dbReference type="EMBL" id="MEM5426572.1"/>
    </source>
</evidence>
<dbReference type="Pfam" id="PF13551">
    <property type="entry name" value="HTH_29"/>
    <property type="match status" value="1"/>
</dbReference>
<dbReference type="Proteomes" id="UP001489897">
    <property type="component" value="Unassembled WGS sequence"/>
</dbReference>
<dbReference type="RefSeq" id="WP_342950194.1">
    <property type="nucleotide sequence ID" value="NZ_JAYMRV010000019.1"/>
</dbReference>
<dbReference type="EMBL" id="JAYMRV010000019">
    <property type="protein sequence ID" value="MEM5426572.1"/>
    <property type="molecule type" value="Genomic_DNA"/>
</dbReference>
<gene>
    <name evidence="1" type="ORF">VSR73_37035</name>
</gene>
<protein>
    <submittedName>
        <fullName evidence="1">Helix-turn-helix domain-containing protein</fullName>
    </submittedName>
</protein>